<keyword evidence="12" id="KW-1185">Reference proteome</keyword>
<evidence type="ECO:0000256" key="7">
    <source>
        <dbReference type="ARBA" id="ARBA00023288"/>
    </source>
</evidence>
<dbReference type="InterPro" id="IPR001812">
    <property type="entry name" value="Trypano_VSG_A_N_dom"/>
</dbReference>
<evidence type="ECO:0000256" key="5">
    <source>
        <dbReference type="ARBA" id="ARBA00023136"/>
    </source>
</evidence>
<organism evidence="11 12">
    <name type="scientific">Trypanosoma brucei brucei (strain 927/4 GUTat10.1)</name>
    <dbReference type="NCBI Taxonomy" id="185431"/>
    <lineage>
        <taxon>Eukaryota</taxon>
        <taxon>Discoba</taxon>
        <taxon>Euglenozoa</taxon>
        <taxon>Kinetoplastea</taxon>
        <taxon>Metakinetoplastina</taxon>
        <taxon>Trypanosomatida</taxon>
        <taxon>Trypanosomatidae</taxon>
        <taxon>Trypanosoma</taxon>
    </lineage>
</organism>
<evidence type="ECO:0000313" key="12">
    <source>
        <dbReference type="Proteomes" id="UP000008524"/>
    </source>
</evidence>
<dbReference type="InParanoid" id="Q387P1"/>
<dbReference type="Gene3D" id="1.10.470.10">
    <property type="entry name" value="Variant Surface Glycoprotein, subunit A, domain 2"/>
    <property type="match status" value="1"/>
</dbReference>
<proteinExistence type="predicted"/>
<comment type="function">
    <text evidence="1">VSG forms a coat on the surface of the parasite. The trypanosome evades the immune response of the host by expressing a series of antigenically distinct VSGs from an estimated 1000 VSG genes.</text>
</comment>
<protein>
    <submittedName>
        <fullName evidence="11">Variant surface glycoprotein (VSG), putative</fullName>
    </submittedName>
</protein>
<dbReference type="GO" id="GO:0005886">
    <property type="term" value="C:plasma membrane"/>
    <property type="evidence" value="ECO:0007669"/>
    <property type="project" value="UniProtKB-SubCell"/>
</dbReference>
<reference evidence="11 12" key="1">
    <citation type="journal article" date="2005" name="Science">
        <title>Comparative genomics of trypanosomatid parasitic protozoa.</title>
        <authorList>
            <person name="El-Sayed N.M."/>
            <person name="Myler P.J."/>
            <person name="Blandin G."/>
            <person name="Berriman M."/>
            <person name="Crabtree J."/>
            <person name="Aggarwal G."/>
            <person name="Caler E."/>
            <person name="Renauld H."/>
            <person name="Worthey E.A."/>
            <person name="Hertz-Fowler C."/>
            <person name="Ghedin E."/>
            <person name="Peacock C."/>
            <person name="Bartholomeu D.C."/>
            <person name="Haas B.J."/>
            <person name="Tran A.N."/>
            <person name="Wortman J.R."/>
            <person name="Alsmark U.C."/>
            <person name="Angiuoli S."/>
            <person name="Anupama A."/>
            <person name="Badger J."/>
            <person name="Bringaud F."/>
            <person name="Cadag E."/>
            <person name="Carlton J.M."/>
            <person name="Cerqueira G.C."/>
            <person name="Creasy T."/>
            <person name="Delcher A.L."/>
            <person name="Djikeng A."/>
            <person name="Embley T.M."/>
            <person name="Hauser C."/>
            <person name="Ivens A.C."/>
            <person name="Kummerfeld S.K."/>
            <person name="Pereira-Leal J.B."/>
            <person name="Nilsson D."/>
            <person name="Peterson J."/>
            <person name="Salzberg S.L."/>
            <person name="Shallom J."/>
            <person name="Silva J.C."/>
            <person name="Sundaram J."/>
            <person name="Westenberger S."/>
            <person name="White O."/>
            <person name="Melville S.E."/>
            <person name="Donelson J.E."/>
            <person name="Andersson B."/>
            <person name="Stuart K.D."/>
            <person name="Hall N."/>
        </authorList>
    </citation>
    <scope>NUCLEOTIDE SEQUENCE [LARGE SCALE GENOMIC DNA]</scope>
    <source>
        <strain evidence="11 12">927/4 GUTat10.1</strain>
    </source>
</reference>
<evidence type="ECO:0000313" key="11">
    <source>
        <dbReference type="EMBL" id="EAN78981.1"/>
    </source>
</evidence>
<dbReference type="InterPro" id="IPR019609">
    <property type="entry name" value="Variant_surf_glycoprt_trypan_C"/>
</dbReference>
<evidence type="ECO:0000256" key="4">
    <source>
        <dbReference type="ARBA" id="ARBA00022622"/>
    </source>
</evidence>
<dbReference type="Pfam" id="PF10659">
    <property type="entry name" value="Trypan_glycop_C"/>
    <property type="match status" value="1"/>
</dbReference>
<dbReference type="PaxDb" id="5691-EAN78981"/>
<name>Q387P1_TRYB2</name>
<dbReference type="SUPFAM" id="SSF58087">
    <property type="entry name" value="Variant surface glycoprotein (N-terminal domain)"/>
    <property type="match status" value="1"/>
</dbReference>
<evidence type="ECO:0000256" key="8">
    <source>
        <dbReference type="SAM" id="SignalP"/>
    </source>
</evidence>
<dbReference type="GO" id="GO:0098552">
    <property type="term" value="C:side of membrane"/>
    <property type="evidence" value="ECO:0007669"/>
    <property type="project" value="UniProtKB-KW"/>
</dbReference>
<dbReference type="VEuPathDB" id="TriTrypDB:Tb927.10.16500"/>
<dbReference type="Pfam" id="PF00913">
    <property type="entry name" value="Trypan_glycop"/>
    <property type="match status" value="1"/>
</dbReference>
<dbReference type="GO" id="GO:0042783">
    <property type="term" value="P:symbiont-mediated evasion of host immune response"/>
    <property type="evidence" value="ECO:0007669"/>
    <property type="project" value="InterPro"/>
</dbReference>
<dbReference type="Gene3D" id="3.30.1680.30">
    <property type="match status" value="1"/>
</dbReference>
<feature type="chain" id="PRO_5004221952" evidence="8">
    <location>
        <begin position="24"/>
        <end position="512"/>
    </location>
</feature>
<keyword evidence="7" id="KW-0449">Lipoprotein</keyword>
<dbReference type="EMBL" id="CM000208">
    <property type="protein sequence ID" value="EAN78981.1"/>
    <property type="molecule type" value="Genomic_DNA"/>
</dbReference>
<evidence type="ECO:0000256" key="6">
    <source>
        <dbReference type="ARBA" id="ARBA00023180"/>
    </source>
</evidence>
<keyword evidence="5" id="KW-0472">Membrane</keyword>
<feature type="signal peptide" evidence="8">
    <location>
        <begin position="1"/>
        <end position="23"/>
    </location>
</feature>
<evidence type="ECO:0000259" key="10">
    <source>
        <dbReference type="Pfam" id="PF10659"/>
    </source>
</evidence>
<dbReference type="GeneID" id="3661653"/>
<evidence type="ECO:0000256" key="3">
    <source>
        <dbReference type="ARBA" id="ARBA00022475"/>
    </source>
</evidence>
<evidence type="ECO:0000256" key="2">
    <source>
        <dbReference type="ARBA" id="ARBA00004609"/>
    </source>
</evidence>
<keyword evidence="8" id="KW-0732">Signal</keyword>
<dbReference type="AlphaFoldDB" id="Q387P1"/>
<dbReference type="Gene3D" id="3.90.150.10">
    <property type="entry name" value="Variant Surface Glycoprotein, subunit A domain 1"/>
    <property type="match status" value="1"/>
</dbReference>
<keyword evidence="3" id="KW-1003">Cell membrane</keyword>
<sequence>MTALRTAAVCVIVLLSMRPGSDGAGQAGLLKTVWQPVCGLSEELDVVGGNSLRIIDDILSAATNQTNTAIRLRIYALKNIEEKPVKEISALASYYAARGHAAIMDMQATELAKHIAAVRSATYLKGRIDEGINMLEQVKGGQNGCLVATAADDTTEVRTGTRIGGVECKLKLSELSKTTWSKANIDETGYPNLKEGGTTSGTAVQPTDSNNVCRLLHHSSAHGLGNSANLDTAVKSLAGYITTGATAAPTLAARASLTTTKTSATGAWVDAYERAGKYRPKLNTEYSSDTSPLDKRPDLVKAVRSTETKLEGEGEEPAAKLVTAYFGGTEPNKLDAFLKLVEQDKIPKGIAGLQKDTFIGQITNTEQLNQILSYYVYHASLNYNALQKKLDEATKKKDTKAAEDTCNKIKDETACSNKPFCTYNTTETDENKKCKFDETKAKSKVNGVPVTQTQDGGAITVNCGQHADKTKCEEKTREKQPLFVYGEKAKRVNLIKIKKCAEMVVSSIKNLL</sequence>
<reference evidence="11 12" key="2">
    <citation type="journal article" date="2005" name="Science">
        <title>The genome of the African trypanosome Trypanosoma brucei.</title>
        <authorList>
            <person name="Berriman M."/>
            <person name="Ghedin E."/>
            <person name="Hertz-Fowler C."/>
            <person name="Blandin G."/>
            <person name="Renauld H."/>
            <person name="Bartholomeu D.C."/>
            <person name="Lennard N.J."/>
            <person name="Caler E."/>
            <person name="Hamlin N.E."/>
            <person name="Haas B."/>
            <person name="Bohme U."/>
            <person name="Hannick L."/>
            <person name="Aslett M.A."/>
            <person name="Shallom J."/>
            <person name="Marcello L."/>
            <person name="Hou L."/>
            <person name="Wickstead B."/>
            <person name="Alsmark U.C."/>
            <person name="Arrowsmith C."/>
            <person name="Atkin R.J."/>
            <person name="Barron A.J."/>
            <person name="Bringaud F."/>
            <person name="Brooks K."/>
            <person name="Carrington M."/>
            <person name="Cherevach I."/>
            <person name="Chillingworth T.J."/>
            <person name="Churcher C."/>
            <person name="Clark L.N."/>
            <person name="Corton C.H."/>
            <person name="Cronin A."/>
            <person name="Davies R.M."/>
            <person name="Doggett J."/>
            <person name="Djikeng A."/>
            <person name="Feldblyum T."/>
            <person name="Field M.C."/>
            <person name="Fraser A."/>
            <person name="Goodhead I."/>
            <person name="Hance Z."/>
            <person name="Harper D."/>
            <person name="Harris B.R."/>
            <person name="Hauser H."/>
            <person name="Hostetler J."/>
            <person name="Ivens A."/>
            <person name="Jagels K."/>
            <person name="Johnson D."/>
            <person name="Johnson J."/>
            <person name="Jones K."/>
            <person name="Kerhornou A.X."/>
            <person name="Koo H."/>
            <person name="Larke N."/>
            <person name="Landfear S."/>
            <person name="Larkin C."/>
            <person name="Leech V."/>
            <person name="Line A."/>
            <person name="Lord A."/>
            <person name="Macleod A."/>
            <person name="Mooney P.J."/>
            <person name="Moule S."/>
            <person name="Martin D.M."/>
            <person name="Morgan G.W."/>
            <person name="Mungall K."/>
            <person name="Norbertczak H."/>
            <person name="Ormond D."/>
            <person name="Pai G."/>
            <person name="Peacock C.S."/>
            <person name="Peterson J."/>
            <person name="Quail M.A."/>
            <person name="Rabbinowitsch E."/>
            <person name="Rajandream M.A."/>
            <person name="Reitter C."/>
            <person name="Salzberg S.L."/>
            <person name="Sanders M."/>
            <person name="Schobel S."/>
            <person name="Sharp S."/>
            <person name="Simmonds M."/>
            <person name="Simpson A.J."/>
            <person name="Tallon L."/>
            <person name="Turner C.M."/>
            <person name="Tait A."/>
            <person name="Tivey A.R."/>
            <person name="Van Aken S."/>
            <person name="Walker D."/>
            <person name="Wanless D."/>
            <person name="Wang S."/>
            <person name="White B."/>
            <person name="White O."/>
            <person name="Whitehead S."/>
            <person name="Woodward J."/>
            <person name="Wortman J."/>
            <person name="Adams M.D."/>
            <person name="Embley T.M."/>
            <person name="Gull K."/>
            <person name="Ullu E."/>
            <person name="Barry J.D."/>
            <person name="Fairlamb A.H."/>
            <person name="Opperdoes F."/>
            <person name="Barrell B.G."/>
            <person name="Donelson J.E."/>
            <person name="Hall N."/>
            <person name="Fraser C.M."/>
            <person name="Melville S.E."/>
            <person name="El-Sayed N.M."/>
        </authorList>
    </citation>
    <scope>NUCLEOTIDE SEQUENCE [LARGE SCALE GENOMIC DNA]</scope>
    <source>
        <strain evidence="11 12">927/4 GUTat10.1</strain>
    </source>
</reference>
<dbReference type="Proteomes" id="UP000008524">
    <property type="component" value="Chromosome 10"/>
</dbReference>
<feature type="domain" description="Trypanosome variant surface glycoprotein C-terminal" evidence="10">
    <location>
        <begin position="406"/>
        <end position="508"/>
    </location>
</feature>
<gene>
    <name evidence="11" type="ORF">Tb10.v4.0025</name>
</gene>
<dbReference type="RefSeq" id="XP_828093.1">
    <property type="nucleotide sequence ID" value="XM_823000.1"/>
</dbReference>
<evidence type="ECO:0000256" key="1">
    <source>
        <dbReference type="ARBA" id="ARBA00002523"/>
    </source>
</evidence>
<comment type="subcellular location">
    <subcellularLocation>
        <location evidence="2">Cell membrane</location>
        <topology evidence="2">Lipid-anchor</topology>
        <topology evidence="2">GPI-anchor</topology>
    </subcellularLocation>
</comment>
<feature type="domain" description="Trypanosome variant surface glycoprotein A-type N-terminal" evidence="9">
    <location>
        <begin position="9"/>
        <end position="375"/>
    </location>
</feature>
<keyword evidence="6" id="KW-0325">Glycoprotein</keyword>
<keyword evidence="4" id="KW-0336">GPI-anchor</keyword>
<accession>Q387P1</accession>
<evidence type="ECO:0000259" key="9">
    <source>
        <dbReference type="Pfam" id="PF00913"/>
    </source>
</evidence>
<dbReference type="KEGG" id="tbr:Tb10.v4.0025"/>